<sequence length="147" mass="15643">MASITPSPAAAISSSPKHDLTSSSLPSDSPTSLATSSSIEYQTQPTTLKMNNSIQNDYSPNLSSCEMEILYGQEIGSSRETDNSENPESSRSTKKVKLRDNDLEVGTGDGLVMIASLQADTIDYKKVVIKGNESEAVAVPAFEGQSH</sequence>
<proteinExistence type="predicted"/>
<evidence type="ECO:0000256" key="1">
    <source>
        <dbReference type="SAM" id="MobiDB-lite"/>
    </source>
</evidence>
<reference evidence="2" key="1">
    <citation type="journal article" date="2006" name="Science">
        <title>The genome of black cottonwood, Populus trichocarpa (Torr. &amp; Gray).</title>
        <authorList>
            <person name="Tuskan G.A."/>
            <person name="Difazio S."/>
            <person name="Jansson S."/>
            <person name="Bohlmann J."/>
            <person name="Grigoriev I."/>
            <person name="Hellsten U."/>
            <person name="Putnam N."/>
            <person name="Ralph S."/>
            <person name="Rombauts S."/>
            <person name="Salamov A."/>
            <person name="Schein J."/>
            <person name="Sterck L."/>
            <person name="Aerts A."/>
            <person name="Bhalerao R.R."/>
            <person name="Bhalerao R.P."/>
            <person name="Blaudez D."/>
            <person name="Boerjan W."/>
            <person name="Brun A."/>
            <person name="Brunner A."/>
            <person name="Busov V."/>
            <person name="Campbell M."/>
            <person name="Carlson J."/>
            <person name="Chalot M."/>
            <person name="Chapman J."/>
            <person name="Chen G.L."/>
            <person name="Cooper D."/>
            <person name="Coutinho P.M."/>
            <person name="Couturier J."/>
            <person name="Covert S."/>
            <person name="Cronk Q."/>
            <person name="Cunningham R."/>
            <person name="Davis J."/>
            <person name="Degroeve S."/>
            <person name="Dejardin A."/>
            <person name="Depamphilis C."/>
            <person name="Detter J."/>
            <person name="Dirks B."/>
            <person name="Dubchak I."/>
            <person name="Duplessis S."/>
            <person name="Ehlting J."/>
            <person name="Ellis B."/>
            <person name="Gendler K."/>
            <person name="Goodstein D."/>
            <person name="Gribskov M."/>
            <person name="Grimwood J."/>
            <person name="Groover A."/>
            <person name="Gunter L."/>
            <person name="Hamberger B."/>
            <person name="Heinze B."/>
            <person name="Helariutta Y."/>
            <person name="Henrissat B."/>
            <person name="Holligan D."/>
            <person name="Holt R."/>
            <person name="Huang W."/>
            <person name="Islam-Faridi N."/>
            <person name="Jones S."/>
            <person name="Jones-Rhoades M."/>
            <person name="Jorgensen R."/>
            <person name="Joshi C."/>
            <person name="Kangasjarvi J."/>
            <person name="Karlsson J."/>
            <person name="Kelleher C."/>
            <person name="Kirkpatrick R."/>
            <person name="Kirst M."/>
            <person name="Kohler A."/>
            <person name="Kalluri U."/>
            <person name="Larimer F."/>
            <person name="Leebens-Mack J."/>
            <person name="Leple J.C."/>
            <person name="Locascio P."/>
            <person name="Lou Y."/>
            <person name="Lucas S."/>
            <person name="Martin F."/>
            <person name="Montanini B."/>
            <person name="Napoli C."/>
            <person name="Nelson D.R."/>
            <person name="Nelson C."/>
            <person name="Nieminen K."/>
            <person name="Nilsson O."/>
            <person name="Pereda V."/>
            <person name="Peter G."/>
            <person name="Philippe R."/>
            <person name="Pilate G."/>
            <person name="Poliakov A."/>
            <person name="Razumovskaya J."/>
            <person name="Richardson P."/>
            <person name="Rinaldi C."/>
            <person name="Ritland K."/>
            <person name="Rouze P."/>
            <person name="Ryaboy D."/>
            <person name="Schmutz J."/>
            <person name="Schrader J."/>
            <person name="Segerman B."/>
            <person name="Shin H."/>
            <person name="Siddiqui A."/>
            <person name="Sterky F."/>
            <person name="Terry A."/>
            <person name="Tsai C.J."/>
            <person name="Uberbacher E."/>
            <person name="Unneberg P."/>
            <person name="Vahala J."/>
            <person name="Wall K."/>
            <person name="Wessler S."/>
            <person name="Yang G."/>
            <person name="Yin T."/>
            <person name="Douglas C."/>
            <person name="Marra M."/>
            <person name="Sandberg G."/>
            <person name="Van de Peer Y."/>
            <person name="Rokhsar D."/>
        </authorList>
    </citation>
    <scope>NUCLEOTIDE SEQUENCE [LARGE SCALE GENOMIC DNA]</scope>
    <source>
        <strain evidence="2">Nisqually-1</strain>
    </source>
</reference>
<feature type="compositionally biased region" description="Low complexity" evidence="1">
    <location>
        <begin position="1"/>
        <end position="38"/>
    </location>
</feature>
<evidence type="ECO:0000313" key="2">
    <source>
        <dbReference type="EMBL" id="PNS23358.1"/>
    </source>
</evidence>
<dbReference type="AlphaFoldDB" id="A0A2K1R7U5"/>
<reference evidence="2" key="2">
    <citation type="submission" date="2017-07" db="EMBL/GenBank/DDBJ databases">
        <title>WGS assembly of Populus trichocarpa.</title>
        <authorList>
            <person name="Tuskan G."/>
            <person name="Difazio S."/>
            <person name="Jansson S."/>
            <person name="Bohlmann J."/>
            <person name="Grigoriev I."/>
            <person name="Hellsten U."/>
            <person name="Putnam N."/>
            <person name="Ralph S."/>
            <person name="Rombauts S."/>
            <person name="Salamov A."/>
            <person name="Schein J."/>
            <person name="Sterck L."/>
            <person name="Aerts A."/>
            <person name="Bhalerao R."/>
            <person name="Bhalerao R."/>
            <person name="Blaudez D."/>
            <person name="Boerjan W."/>
            <person name="Brun A."/>
            <person name="Brunner A."/>
            <person name="Busov V."/>
            <person name="Campbell M."/>
            <person name="Carlson J."/>
            <person name="Chalot M."/>
            <person name="Chapman J."/>
            <person name="Chen G."/>
            <person name="Cooper D."/>
            <person name="Coutinho P."/>
            <person name="Couturier J."/>
            <person name="Covert S."/>
            <person name="Cronk Q."/>
            <person name="Cunningham R."/>
            <person name="Davis J."/>
            <person name="Degroeve S."/>
            <person name="Dejardin A."/>
            <person name="Depamphilis C."/>
            <person name="Detter J."/>
            <person name="Dirks B."/>
            <person name="Dubchak I."/>
            <person name="Duplessis S."/>
            <person name="Ehlting J."/>
            <person name="Ellis B."/>
            <person name="Gendler K."/>
            <person name="Goodstein D."/>
            <person name="Gribskov M."/>
            <person name="Grimwood J."/>
            <person name="Groover A."/>
            <person name="Gunter L."/>
            <person name="Hamberger B."/>
            <person name="Heinze B."/>
            <person name="Helariutta Y."/>
            <person name="Henrissat B."/>
            <person name="Holligan D."/>
            <person name="Holt R."/>
            <person name="Huang W."/>
            <person name="Islam-Faridi N."/>
            <person name="Jones S."/>
            <person name="Jones-Rhoades M."/>
            <person name="Jorgensen R."/>
            <person name="Joshi C."/>
            <person name="Kangasjarvi J."/>
            <person name="Karlsson J."/>
            <person name="Kelleher C."/>
            <person name="Kirkpatrick R."/>
            <person name="Kirst M."/>
            <person name="Kohler A."/>
            <person name="Kalluri U."/>
            <person name="Larimer F."/>
            <person name="Leebens-Mack J."/>
            <person name="Leple J."/>
            <person name="Locascio P."/>
            <person name="Lou Y."/>
            <person name="Lucas S."/>
            <person name="Martin F."/>
            <person name="Montanini B."/>
            <person name="Napoli C."/>
            <person name="Nelson D."/>
            <person name="Nelson C."/>
            <person name="Nieminen K."/>
            <person name="Nilsson O."/>
            <person name="Pereda V."/>
            <person name="Peter G."/>
            <person name="Philippe R."/>
            <person name="Pilate G."/>
            <person name="Poliakov A."/>
            <person name="Razumovskaya J."/>
            <person name="Richardson P."/>
            <person name="Rinaldi C."/>
            <person name="Ritland K."/>
            <person name="Rouze P."/>
            <person name="Ryaboy D."/>
            <person name="Schmutz J."/>
            <person name="Schrader J."/>
            <person name="Segerman B."/>
            <person name="Shin H."/>
            <person name="Siddiqui A."/>
            <person name="Sterky F."/>
            <person name="Terry A."/>
            <person name="Tsai C."/>
            <person name="Uberbacher E."/>
            <person name="Unneberg P."/>
            <person name="Vahala J."/>
            <person name="Wall K."/>
            <person name="Wessler S."/>
            <person name="Yang G."/>
            <person name="Yin T."/>
            <person name="Douglas C."/>
            <person name="Marra M."/>
            <person name="Sandberg G."/>
            <person name="Van De Peer Y."/>
            <person name="Rokhsar D."/>
        </authorList>
    </citation>
    <scope>NUCLEOTIDE SEQUENCE</scope>
    <source>
        <strain evidence="2">Nisqually-1</strain>
    </source>
</reference>
<name>A0A2K1R7U5_POPTR</name>
<protein>
    <submittedName>
        <fullName evidence="2">Uncharacterized protein</fullName>
    </submittedName>
</protein>
<dbReference type="InParanoid" id="A0A2K1R7U5"/>
<organism evidence="2">
    <name type="scientific">Populus trichocarpa</name>
    <name type="common">Western balsam poplar</name>
    <name type="synonym">Populus balsamifera subsp. trichocarpa</name>
    <dbReference type="NCBI Taxonomy" id="3694"/>
    <lineage>
        <taxon>Eukaryota</taxon>
        <taxon>Viridiplantae</taxon>
        <taxon>Streptophyta</taxon>
        <taxon>Embryophyta</taxon>
        <taxon>Tracheophyta</taxon>
        <taxon>Spermatophyta</taxon>
        <taxon>Magnoliopsida</taxon>
        <taxon>eudicotyledons</taxon>
        <taxon>Gunneridae</taxon>
        <taxon>Pentapetalae</taxon>
        <taxon>rosids</taxon>
        <taxon>fabids</taxon>
        <taxon>Malpighiales</taxon>
        <taxon>Salicaceae</taxon>
        <taxon>Saliceae</taxon>
        <taxon>Populus</taxon>
    </lineage>
</organism>
<accession>A0A2K1R7U5</accession>
<dbReference type="EMBL" id="KZ623381">
    <property type="protein sequence ID" value="PNS23358.1"/>
    <property type="molecule type" value="Genomic_DNA"/>
</dbReference>
<feature type="compositionally biased region" description="Polar residues" evidence="1">
    <location>
        <begin position="39"/>
        <end position="64"/>
    </location>
</feature>
<feature type="region of interest" description="Disordered" evidence="1">
    <location>
        <begin position="1"/>
        <end position="99"/>
    </location>
</feature>
<gene>
    <name evidence="2" type="ORF">POPTR_T070400</name>
</gene>